<dbReference type="Pfam" id="PF05699">
    <property type="entry name" value="Dimer_Tnp_hAT"/>
    <property type="match status" value="1"/>
</dbReference>
<organism evidence="3 4">
    <name type="scientific">Danionella cerebrum</name>
    <dbReference type="NCBI Taxonomy" id="2873325"/>
    <lineage>
        <taxon>Eukaryota</taxon>
        <taxon>Metazoa</taxon>
        <taxon>Chordata</taxon>
        <taxon>Craniata</taxon>
        <taxon>Vertebrata</taxon>
        <taxon>Euteleostomi</taxon>
        <taxon>Actinopterygii</taxon>
        <taxon>Neopterygii</taxon>
        <taxon>Teleostei</taxon>
        <taxon>Ostariophysi</taxon>
        <taxon>Cypriniformes</taxon>
        <taxon>Danionidae</taxon>
        <taxon>Danioninae</taxon>
        <taxon>Danionella</taxon>
    </lineage>
</organism>
<feature type="non-terminal residue" evidence="3">
    <location>
        <position position="1"/>
    </location>
</feature>
<evidence type="ECO:0000259" key="2">
    <source>
        <dbReference type="Pfam" id="PF05699"/>
    </source>
</evidence>
<comment type="caution">
    <text evidence="3">The sequence shown here is derived from an EMBL/GenBank/DDBJ whole genome shotgun (WGS) entry which is preliminary data.</text>
</comment>
<evidence type="ECO:0000313" key="3">
    <source>
        <dbReference type="EMBL" id="TRZ04157.1"/>
    </source>
</evidence>
<protein>
    <recommendedName>
        <fullName evidence="2">HAT C-terminal dimerisation domain-containing protein</fullName>
    </recommendedName>
</protein>
<feature type="region of interest" description="Disordered" evidence="1">
    <location>
        <begin position="100"/>
        <end position="122"/>
    </location>
</feature>
<dbReference type="PANTHER" id="PTHR46880:SF8">
    <property type="entry name" value="E3 SUMO-PROTEIN LIGASE KIAA1586"/>
    <property type="match status" value="1"/>
</dbReference>
<sequence>NRDEYFGTCVLVADVASQMACVLESSPELGLPSWPSRASSLVKYSTVKWKIEHVLEYLPLNSSSGVFLHGRICTDSMDCAEDTASQHMPLQLQKQQINSSMHQDFPQSHPPPPASVSQLSSFFPTGHSPAQKGFSEIPLYSIGGRVLTPLVQQLPRLPPHATTTEPPHISPALRAQILAGADIDLALFGQLAEKIGNTPELKDPQMNTDKHMEREKPDIMGGRDLFSEGEAASDFGNESASVSESGQVPVVVFPQTNSGHVFSMEMALHFGATQDDFGMEDPDEVIISDADKQEWLNEIVETDTGDGPDKSVKLYDIFSYGANGIVCKICSDAKIKGEFSTGKTWTEWKLDYLKRHLTQKCHVDAVKALYNRKHGTAINQLLRESRELREKRIDLSNKSKSNPEQVKILIDNVLLAIKINASMLSVQEIHNHLAKYVNIPDSWRSKNYAFEFVESINAVVQAEIMESLRNASAHTLIVDESTDITVHKMPLNEVRWLSRYQAINAFLRNYSLLTEYCKKEVDNDDPIAKYCLKKLSDPKYKVAITVLGDVLDELAQLSVSLQRSNLSIIDAHCFARAKMEKLRSQYLGHQVFWSNRVNELLGKHDSAINTADIILFVSKVCDHLDARFPEGELKEWSAFSLETLDSTLNFDHGTNDVSRLIEKFHAFLKLKDNAANESICQQYKDFKFTVKEKRKTGALQTFAEMVTWTLKSQEFAELAQLIDICGTFQASSADCERGFSLMNRIKTNSRSRLQTTHLDQLMRIRSTQADGSINLDKVYNHWKMSKDRREKF</sequence>
<dbReference type="PANTHER" id="PTHR46880">
    <property type="entry name" value="RAS-ASSOCIATING DOMAIN-CONTAINING PROTEIN"/>
    <property type="match status" value="1"/>
</dbReference>
<feature type="domain" description="HAT C-terminal dimerisation" evidence="2">
    <location>
        <begin position="694"/>
        <end position="766"/>
    </location>
</feature>
<keyword evidence="4" id="KW-1185">Reference proteome</keyword>
<proteinExistence type="predicted"/>
<gene>
    <name evidence="3" type="ORF">DNTS_023669</name>
</gene>
<dbReference type="SUPFAM" id="SSF53098">
    <property type="entry name" value="Ribonuclease H-like"/>
    <property type="match status" value="1"/>
</dbReference>
<dbReference type="Proteomes" id="UP000316079">
    <property type="component" value="Unassembled WGS sequence"/>
</dbReference>
<dbReference type="AlphaFoldDB" id="A0A553RPP7"/>
<dbReference type="EMBL" id="SRMA01001070">
    <property type="protein sequence ID" value="TRZ04157.1"/>
    <property type="molecule type" value="Genomic_DNA"/>
</dbReference>
<dbReference type="GO" id="GO:0046983">
    <property type="term" value="F:protein dimerization activity"/>
    <property type="evidence" value="ECO:0007669"/>
    <property type="project" value="InterPro"/>
</dbReference>
<evidence type="ECO:0000313" key="4">
    <source>
        <dbReference type="Proteomes" id="UP000316079"/>
    </source>
</evidence>
<name>A0A553RPP7_9TELE</name>
<accession>A0A553RPP7</accession>
<reference evidence="3 4" key="1">
    <citation type="journal article" date="2019" name="Sci. Data">
        <title>Hybrid genome assembly and annotation of Danionella translucida.</title>
        <authorList>
            <person name="Kadobianskyi M."/>
            <person name="Schulze L."/>
            <person name="Schuelke M."/>
            <person name="Judkewitz B."/>
        </authorList>
    </citation>
    <scope>NUCLEOTIDE SEQUENCE [LARGE SCALE GENOMIC DNA]</scope>
    <source>
        <strain evidence="3 4">Bolton</strain>
    </source>
</reference>
<evidence type="ECO:0000256" key="1">
    <source>
        <dbReference type="SAM" id="MobiDB-lite"/>
    </source>
</evidence>
<dbReference type="OrthoDB" id="8930602at2759"/>
<dbReference type="InterPro" id="IPR012337">
    <property type="entry name" value="RNaseH-like_sf"/>
</dbReference>
<dbReference type="InterPro" id="IPR008906">
    <property type="entry name" value="HATC_C_dom"/>
</dbReference>